<evidence type="ECO:0000256" key="4">
    <source>
        <dbReference type="ARBA" id="ARBA00022630"/>
    </source>
</evidence>
<evidence type="ECO:0000256" key="6">
    <source>
        <dbReference type="ARBA" id="ARBA00023002"/>
    </source>
</evidence>
<dbReference type="GO" id="GO:0050660">
    <property type="term" value="F:flavin adenine dinucleotide binding"/>
    <property type="evidence" value="ECO:0007669"/>
    <property type="project" value="InterPro"/>
</dbReference>
<dbReference type="OrthoDB" id="9974421at2759"/>
<reference evidence="20" key="1">
    <citation type="submission" date="2020-06" db="EMBL/GenBank/DDBJ databases">
        <title>A chromosome-scale genome assembly of Talaromyces rugulosus W13939.</title>
        <authorList>
            <person name="Wang B."/>
            <person name="Guo L."/>
            <person name="Ye K."/>
            <person name="Wang L."/>
        </authorList>
    </citation>
    <scope>NUCLEOTIDE SEQUENCE [LARGE SCALE GENOMIC DNA]</scope>
    <source>
        <strain evidence="20">W13939</strain>
    </source>
</reference>
<comment type="cofactor">
    <cofactor evidence="1">
        <name>FAD</name>
        <dbReference type="ChEBI" id="CHEBI:57692"/>
    </cofactor>
</comment>
<dbReference type="Pfam" id="PF00732">
    <property type="entry name" value="GMC_oxred_N"/>
    <property type="match status" value="1"/>
</dbReference>
<keyword evidence="6" id="KW-0560">Oxidoreductase</keyword>
<dbReference type="SUPFAM" id="SSF53474">
    <property type="entry name" value="alpha/beta-Hydrolases"/>
    <property type="match status" value="1"/>
</dbReference>
<dbReference type="GO" id="GO:0016995">
    <property type="term" value="F:cholesterol oxidase activity"/>
    <property type="evidence" value="ECO:0007669"/>
    <property type="project" value="UniProtKB-EC"/>
</dbReference>
<dbReference type="EMBL" id="CP055899">
    <property type="protein sequence ID" value="QKX57610.1"/>
    <property type="molecule type" value="Genomic_DNA"/>
</dbReference>
<proteinExistence type="inferred from homology"/>
<feature type="transmembrane region" description="Helical" evidence="16">
    <location>
        <begin position="818"/>
        <end position="841"/>
    </location>
</feature>
<evidence type="ECO:0000256" key="13">
    <source>
        <dbReference type="ARBA" id="ARBA00049723"/>
    </source>
</evidence>
<evidence type="ECO:0000256" key="14">
    <source>
        <dbReference type="ARBA" id="ARBA00049744"/>
    </source>
</evidence>
<gene>
    <name evidence="19" type="ORF">TRUGW13939_04728</name>
</gene>
<keyword evidence="16" id="KW-0472">Membrane</keyword>
<evidence type="ECO:0000256" key="9">
    <source>
        <dbReference type="ARBA" id="ARBA00023221"/>
    </source>
</evidence>
<evidence type="ECO:0000256" key="3">
    <source>
        <dbReference type="ARBA" id="ARBA00022548"/>
    </source>
</evidence>
<evidence type="ECO:0000256" key="5">
    <source>
        <dbReference type="ARBA" id="ARBA00022827"/>
    </source>
</evidence>
<keyword evidence="3" id="KW-0153">Cholesterol metabolism</keyword>
<feature type="domain" description="Glucose-methanol-choline oxidoreductase N-terminal" evidence="17">
    <location>
        <begin position="103"/>
        <end position="327"/>
    </location>
</feature>
<evidence type="ECO:0000313" key="20">
    <source>
        <dbReference type="Proteomes" id="UP000509510"/>
    </source>
</evidence>
<keyword evidence="16" id="KW-0812">Transmembrane</keyword>
<dbReference type="GeneID" id="55992228"/>
<keyword evidence="9" id="KW-0753">Steroid metabolism</keyword>
<protein>
    <recommendedName>
        <fullName evidence="14">Cholesterol oxidase</fullName>
        <ecNumber evidence="13">1.1.3.6</ecNumber>
        <ecNumber evidence="11">5.3.3.1</ecNumber>
    </recommendedName>
    <alternativeName>
        <fullName evidence="15">Cholesterol isomerase</fullName>
    </alternativeName>
</protein>
<dbReference type="GO" id="GO:0008203">
    <property type="term" value="P:cholesterol metabolic process"/>
    <property type="evidence" value="ECO:0007669"/>
    <property type="project" value="UniProtKB-KW"/>
</dbReference>
<comment type="similarity">
    <text evidence="2">Belongs to the GMC oxidoreductase family.</text>
</comment>
<dbReference type="PANTHER" id="PTHR47470:SF1">
    <property type="entry name" value="FAD-DEPENDENT OXIDOREDUCTASE 2 FAD BINDING DOMAIN-CONTAINING PROTEIN"/>
    <property type="match status" value="1"/>
</dbReference>
<dbReference type="Proteomes" id="UP000509510">
    <property type="component" value="Chromosome II"/>
</dbReference>
<keyword evidence="16" id="KW-1133">Transmembrane helix</keyword>
<keyword evidence="8" id="KW-1207">Sterol metabolism</keyword>
<dbReference type="InterPro" id="IPR036188">
    <property type="entry name" value="FAD/NAD-bd_sf"/>
</dbReference>
<accession>A0A7H8QUC1</accession>
<evidence type="ECO:0000256" key="1">
    <source>
        <dbReference type="ARBA" id="ARBA00001974"/>
    </source>
</evidence>
<dbReference type="KEGG" id="trg:TRUGW13939_04728"/>
<dbReference type="EC" id="1.1.3.6" evidence="13"/>
<name>A0A7H8QUC1_TALRU</name>
<feature type="domain" description="Glucose-methanol-choline oxidoreductase C-terminal" evidence="18">
    <location>
        <begin position="530"/>
        <end position="593"/>
    </location>
</feature>
<dbReference type="SUPFAM" id="SSF51905">
    <property type="entry name" value="FAD/NAD(P)-binding domain"/>
    <property type="match status" value="1"/>
</dbReference>
<dbReference type="PANTHER" id="PTHR47470">
    <property type="entry name" value="CHOLESTEROL OXIDASE"/>
    <property type="match status" value="1"/>
</dbReference>
<dbReference type="EC" id="5.3.3.1" evidence="11"/>
<dbReference type="Gene3D" id="3.40.50.1820">
    <property type="entry name" value="alpha/beta hydrolase"/>
    <property type="match status" value="1"/>
</dbReference>
<keyword evidence="7" id="KW-0443">Lipid metabolism</keyword>
<dbReference type="Gene3D" id="3.50.50.60">
    <property type="entry name" value="FAD/NAD(P)-binding domain"/>
    <property type="match status" value="3"/>
</dbReference>
<comment type="pathway">
    <text evidence="12">Steroid metabolism; cholesterol degradation.</text>
</comment>
<evidence type="ECO:0000256" key="8">
    <source>
        <dbReference type="ARBA" id="ARBA00023166"/>
    </source>
</evidence>
<evidence type="ECO:0000256" key="12">
    <source>
        <dbReference type="ARBA" id="ARBA00049645"/>
    </source>
</evidence>
<keyword evidence="10" id="KW-0413">Isomerase</keyword>
<evidence type="ECO:0000256" key="10">
    <source>
        <dbReference type="ARBA" id="ARBA00023235"/>
    </source>
</evidence>
<dbReference type="InterPro" id="IPR000172">
    <property type="entry name" value="GMC_OxRdtase_N"/>
</dbReference>
<evidence type="ECO:0000256" key="11">
    <source>
        <dbReference type="ARBA" id="ARBA00038856"/>
    </source>
</evidence>
<evidence type="ECO:0000256" key="2">
    <source>
        <dbReference type="ARBA" id="ARBA00010790"/>
    </source>
</evidence>
<dbReference type="RefSeq" id="XP_035343788.1">
    <property type="nucleotide sequence ID" value="XM_035487895.1"/>
</dbReference>
<evidence type="ECO:0000259" key="18">
    <source>
        <dbReference type="Pfam" id="PF05199"/>
    </source>
</evidence>
<keyword evidence="5" id="KW-0274">FAD</keyword>
<evidence type="ECO:0000259" key="17">
    <source>
        <dbReference type="Pfam" id="PF00732"/>
    </source>
</evidence>
<evidence type="ECO:0000256" key="16">
    <source>
        <dbReference type="SAM" id="Phobius"/>
    </source>
</evidence>
<dbReference type="GO" id="GO:0004769">
    <property type="term" value="F:steroid Delta-isomerase activity"/>
    <property type="evidence" value="ECO:0007669"/>
    <property type="project" value="UniProtKB-EC"/>
</dbReference>
<keyword evidence="20" id="KW-1185">Reference proteome</keyword>
<evidence type="ECO:0000256" key="15">
    <source>
        <dbReference type="ARBA" id="ARBA00049778"/>
    </source>
</evidence>
<dbReference type="AlphaFoldDB" id="A0A7H8QUC1"/>
<evidence type="ECO:0000313" key="19">
    <source>
        <dbReference type="EMBL" id="QKX57610.1"/>
    </source>
</evidence>
<dbReference type="Pfam" id="PF05199">
    <property type="entry name" value="GMC_oxred_C"/>
    <property type="match status" value="1"/>
</dbReference>
<dbReference type="InterPro" id="IPR007867">
    <property type="entry name" value="GMC_OxRtase_C"/>
</dbReference>
<keyword evidence="4" id="KW-0285">Flavoprotein</keyword>
<sequence length="1094" mass="121469">MQTDNYPNLSLPFEMMRPEYDVVVIGSGYGAGVAASRMARARKSVALLELGWERRPGSFPYTLKGCLADMNISGDSTKSFDIWRWFPFLSGDPTRLFQFVMGEGQHAFLAHGLGGCSLINAGVFLEADESTLKMSPWPKQIRDEPSMLRKYYSRAASMLQPSTYPEDAPVLNKLRNLEAQSRWLGGKENFHRVPLTSFFTKTRNKTGVEMQANEGSGNESTGLNDGSKNSIPTTYLTDAWNWGAEIFCGCEVRFIEKALDDKGYIVHFALHGKGRQSFSEAFHKQLFWVKANDLCFLGAGAIGTTEILLRSRDFGLQMSPLVGANLTSNGDLLLFGYNSNVDINGVSKESSHAFKRPGPTVTGAIDNRKRGDPFQNPLNGFIIQDGSIPQSLSPIIQVMLMRQLHDTGNLSSSLRGSLRLRAGKMYSSFKSLIMGPYTQGGAIQRTATYLVMSHDSNELYLTMEGDKVLLRGPTEGRSTYLTSIREMMKRAITNAGARLGILYLYGITYESAELSISLLILNLGHPQEEVTVHPLGGANMSRDGTGCEGVTNHMGQVFTGFGSEVYEGLLCCDGSIVPTALGVNPLATIAALAERTVETIAEEKGVKIDMETENGNIDAASKPRVSHFRGNPSHEVNKITNGPHSIGWQFTEILDGHISIQPKPTGFMTAEKTGKGSSSAIRAYLTIEICTYKSRYTGKCTGTVSCYALSKRTLRVMNGEVRFFTPSEEHAELKAMEYSLHLLSVEGRTYFLEGQKEIDSRLSFSFKTVWKATTTLNIKISQAGDAVVGIGILHISWPNFRRQVRTFQPIETLNLSRVVAFITFLVYFTSQIMIFFLHPFAPMRFPQKPPKLAARWKKREPSESFEVMAADGVSTLLEMYEPSDTSFELRKTSDLPPVLFLPGITGVGAEFNLYALPFVRCNMLDYFTKRGHRCYVLTPRGNWKWDVAGNYTVFDSRLDVAAALQSINMREAKKPYVVAHCQGSVALAMGLLDGTISRGHVLGVTANSVFMHQIFGYWNSVKGGTTFLISLYELLAGNYFPVATQKKDKSSFQRLLDVLLRFYPVQHRRDICTSTACHRTSFGFDFFQGPTQHF</sequence>
<evidence type="ECO:0000256" key="7">
    <source>
        <dbReference type="ARBA" id="ARBA00023098"/>
    </source>
</evidence>
<dbReference type="InterPro" id="IPR029058">
    <property type="entry name" value="AB_hydrolase_fold"/>
</dbReference>
<dbReference type="InterPro" id="IPR052542">
    <property type="entry name" value="Cholesterol_Oxidase"/>
</dbReference>
<organism evidence="19 20">
    <name type="scientific">Talaromyces rugulosus</name>
    <name type="common">Penicillium rugulosum</name>
    <dbReference type="NCBI Taxonomy" id="121627"/>
    <lineage>
        <taxon>Eukaryota</taxon>
        <taxon>Fungi</taxon>
        <taxon>Dikarya</taxon>
        <taxon>Ascomycota</taxon>
        <taxon>Pezizomycotina</taxon>
        <taxon>Eurotiomycetes</taxon>
        <taxon>Eurotiomycetidae</taxon>
        <taxon>Eurotiales</taxon>
        <taxon>Trichocomaceae</taxon>
        <taxon>Talaromyces</taxon>
        <taxon>Talaromyces sect. Islandici</taxon>
    </lineage>
</organism>